<dbReference type="GO" id="GO:0009086">
    <property type="term" value="P:methionine biosynthetic process"/>
    <property type="evidence" value="ECO:0007669"/>
    <property type="project" value="InterPro"/>
</dbReference>
<dbReference type="EMBL" id="BRPK01000003">
    <property type="protein sequence ID" value="GLB36085.1"/>
    <property type="molecule type" value="Genomic_DNA"/>
</dbReference>
<dbReference type="GO" id="GO:0003871">
    <property type="term" value="F:5-methyltetrahydropteroyltriglutamate-homocysteine S-methyltransferase activity"/>
    <property type="evidence" value="ECO:0007669"/>
    <property type="project" value="InterPro"/>
</dbReference>
<dbReference type="PANTHER" id="PTHR43844:SF2">
    <property type="entry name" value="SYNTHASE, VITAMIN-B12 INDEPENDENT, PUTATIVE (AFU_ORTHOLOGUE AFUA_3G12060)-RELATED"/>
    <property type="match status" value="1"/>
</dbReference>
<accession>A0A9P3ULW9</accession>
<comment type="caution">
    <text evidence="2">The sequence shown here is derived from an EMBL/GenBank/DDBJ whole genome shotgun (WGS) entry which is preliminary data.</text>
</comment>
<dbReference type="Gene3D" id="3.20.20.210">
    <property type="match status" value="1"/>
</dbReference>
<dbReference type="PANTHER" id="PTHR43844">
    <property type="entry name" value="METHIONINE SYNTHASE"/>
    <property type="match status" value="1"/>
</dbReference>
<dbReference type="OrthoDB" id="7772923at2759"/>
<proteinExistence type="predicted"/>
<evidence type="ECO:0000259" key="1">
    <source>
        <dbReference type="Pfam" id="PF01717"/>
    </source>
</evidence>
<dbReference type="AlphaFoldDB" id="A0A9P3ULW9"/>
<dbReference type="SUPFAM" id="SSF51726">
    <property type="entry name" value="UROD/MetE-like"/>
    <property type="match status" value="1"/>
</dbReference>
<sequence>MGSYTTITLRPPFRAEHVGSLLRPAVLIKKREEFEQKRCSAEELRAVEDEAIRHVVRLQQSVGMKTITDGELRRSVFFEGIFDTLEGMTVMPNRPITAFKSYVPHICLMYKAGVKEAETIFCSGKIRRTKPFYVDDFKYLKTLVSEKDVKYIKITMCSPVWYHQRHGSDLTYDRSVYKTDDEYFDDLGIVYRAEIKELYNLGCRHIQIDDPTFCYFCSEDMLSGMEKAGVDHQALLDTYIRAINVCIQDRPNDLRISIHMCRGNYKGVHFSEGGYSPIAAKVFNKLDVDTFYLEYDTERAGDFAPLGYLPLDKTVVLGLVTTKNARLETVEELKARVNQAVEALMNGSPRRSRQTGLNQLCISPQCGFASVCEGNPVTEEDERKKLALLAETAKQIWRFDTAHACL</sequence>
<evidence type="ECO:0000313" key="2">
    <source>
        <dbReference type="EMBL" id="GLB36085.1"/>
    </source>
</evidence>
<protein>
    <submittedName>
        <fullName evidence="2">UROD MetE-like protein</fullName>
    </submittedName>
</protein>
<evidence type="ECO:0000313" key="3">
    <source>
        <dbReference type="Proteomes" id="UP001063166"/>
    </source>
</evidence>
<dbReference type="NCBIfam" id="NF005085">
    <property type="entry name" value="PRK06520.1"/>
    <property type="match status" value="1"/>
</dbReference>
<dbReference type="CDD" id="cd03311">
    <property type="entry name" value="CIMS_C_terminal_like"/>
    <property type="match status" value="1"/>
</dbReference>
<feature type="domain" description="Cobalamin-independent methionine synthase MetE C-terminal/archaeal" evidence="1">
    <location>
        <begin position="182"/>
        <end position="370"/>
    </location>
</feature>
<dbReference type="InterPro" id="IPR002629">
    <property type="entry name" value="Met_Synth_C/arc"/>
</dbReference>
<dbReference type="Pfam" id="PF01717">
    <property type="entry name" value="Meth_synt_2"/>
    <property type="match status" value="1"/>
</dbReference>
<dbReference type="InterPro" id="IPR038071">
    <property type="entry name" value="UROD/MetE-like_sf"/>
</dbReference>
<name>A0A9P3ULW9_LYOSH</name>
<dbReference type="Proteomes" id="UP001063166">
    <property type="component" value="Unassembled WGS sequence"/>
</dbReference>
<organism evidence="2 3">
    <name type="scientific">Lyophyllum shimeji</name>
    <name type="common">Hon-shimeji</name>
    <name type="synonym">Tricholoma shimeji</name>
    <dbReference type="NCBI Taxonomy" id="47721"/>
    <lineage>
        <taxon>Eukaryota</taxon>
        <taxon>Fungi</taxon>
        <taxon>Dikarya</taxon>
        <taxon>Basidiomycota</taxon>
        <taxon>Agaricomycotina</taxon>
        <taxon>Agaricomycetes</taxon>
        <taxon>Agaricomycetidae</taxon>
        <taxon>Agaricales</taxon>
        <taxon>Tricholomatineae</taxon>
        <taxon>Lyophyllaceae</taxon>
        <taxon>Lyophyllum</taxon>
    </lineage>
</organism>
<gene>
    <name evidence="2" type="ORF">LshimejAT787_0303730</name>
</gene>
<dbReference type="GO" id="GO:0008270">
    <property type="term" value="F:zinc ion binding"/>
    <property type="evidence" value="ECO:0007669"/>
    <property type="project" value="InterPro"/>
</dbReference>
<keyword evidence="3" id="KW-1185">Reference proteome</keyword>
<reference evidence="2" key="1">
    <citation type="submission" date="2022-07" db="EMBL/GenBank/DDBJ databases">
        <title>The genome of Lyophyllum shimeji provides insight into the initial evolution of ectomycorrhizal fungal genome.</title>
        <authorList>
            <person name="Kobayashi Y."/>
            <person name="Shibata T."/>
            <person name="Hirakawa H."/>
            <person name="Shigenobu S."/>
            <person name="Nishiyama T."/>
            <person name="Yamada A."/>
            <person name="Hasebe M."/>
            <person name="Kawaguchi M."/>
        </authorList>
    </citation>
    <scope>NUCLEOTIDE SEQUENCE</scope>
    <source>
        <strain evidence="2">AT787</strain>
    </source>
</reference>